<gene>
    <name evidence="3" type="ORF">TCE0_033f09364</name>
</gene>
<dbReference type="PANTHER" id="PTHR43595:SF2">
    <property type="entry name" value="SMALL RIBOSOMAL SUBUNIT PROTEIN MS42"/>
    <property type="match status" value="1"/>
</dbReference>
<organism evidence="3 4">
    <name type="scientific">Talaromyces pinophilus</name>
    <name type="common">Penicillium pinophilum</name>
    <dbReference type="NCBI Taxonomy" id="128442"/>
    <lineage>
        <taxon>Eukaryota</taxon>
        <taxon>Fungi</taxon>
        <taxon>Dikarya</taxon>
        <taxon>Ascomycota</taxon>
        <taxon>Pezizomycotina</taxon>
        <taxon>Eurotiomycetes</taxon>
        <taxon>Eurotiomycetidae</taxon>
        <taxon>Eurotiales</taxon>
        <taxon>Trichocomaceae</taxon>
        <taxon>Talaromyces</taxon>
        <taxon>Talaromyces sect. Talaromyces</taxon>
    </lineage>
</organism>
<keyword evidence="4" id="KW-1185">Reference proteome</keyword>
<comment type="function">
    <text evidence="1">Component of the mitochondrial ribosome (mitoribosome), a dedicated translation machinery responsible for the synthesis of mitochondrial genome-encoded proteins, including at least some of the essential transmembrane subunits of the mitochondrial respiratory chain. The mitoribosomes are attached to the mitochondrial inner membrane and translation products are cotranslationally integrated into the membrane.</text>
</comment>
<comment type="caution">
    <text evidence="3">The sequence shown here is derived from an EMBL/GenBank/DDBJ whole genome shotgun (WGS) entry which is preliminary data.</text>
</comment>
<dbReference type="Gene3D" id="3.55.40.20">
    <property type="entry name" value="Iron/manganese superoxide dismutase, C-terminal domain"/>
    <property type="match status" value="1"/>
</dbReference>
<name>A0A6V8HJW8_TALPI</name>
<accession>A0A6V8HJW8</accession>
<proteinExistence type="predicted"/>
<dbReference type="GO" id="GO:0005737">
    <property type="term" value="C:cytoplasm"/>
    <property type="evidence" value="ECO:0007669"/>
    <property type="project" value="TreeGrafter"/>
</dbReference>
<sequence length="294" mass="33005">MLQRLVRPQSGLGASSAFVKASLPRFQYRSFHRVPQLANERIFKEHGISEFMSPEAFDFAWTQYQSLLVEKLNLMTQDTADADLDTLALVKKYAKRRETAHLFNYASMAHNNHFFFHRLSPVEVKIPEKLKSDMSDSASSPESLKQDFLATASAQFGPGFVWLVAQKQTGLLRILSTYNAGTPYPEAFARQQGVDMNNEPAPTTSGRQSNQNLSFLGLPASGEGTHELALGGTPLTPLLCVNTWEHVWMMDHGISGKDEYLERWWDRVDWNAVEDAHKAAQGYGAGPKLNKRTL</sequence>
<evidence type="ECO:0000259" key="2">
    <source>
        <dbReference type="Pfam" id="PF02777"/>
    </source>
</evidence>
<evidence type="ECO:0000256" key="1">
    <source>
        <dbReference type="ARBA" id="ARBA00037226"/>
    </source>
</evidence>
<dbReference type="SUPFAM" id="SSF54719">
    <property type="entry name" value="Fe,Mn superoxide dismutase (SOD), C-terminal domain"/>
    <property type="match status" value="1"/>
</dbReference>
<dbReference type="GO" id="GO:0004784">
    <property type="term" value="F:superoxide dismutase activity"/>
    <property type="evidence" value="ECO:0007669"/>
    <property type="project" value="InterPro"/>
</dbReference>
<dbReference type="InterPro" id="IPR036324">
    <property type="entry name" value="Mn/Fe_SOD_N_sf"/>
</dbReference>
<reference evidence="4" key="1">
    <citation type="journal article" date="2015" name="Genome Announc.">
        <title>Draft genome sequence of Talaromyces cellulolyticus strain Y-94, a source of lignocellulosic biomass-degrading enzymes.</title>
        <authorList>
            <person name="Fujii T."/>
            <person name="Koike H."/>
            <person name="Sawayama S."/>
            <person name="Yano S."/>
            <person name="Inoue H."/>
        </authorList>
    </citation>
    <scope>NUCLEOTIDE SEQUENCE [LARGE SCALE GENOMIC DNA]</scope>
    <source>
        <strain evidence="4">Y-94</strain>
    </source>
</reference>
<evidence type="ECO:0000313" key="3">
    <source>
        <dbReference type="EMBL" id="GAM38554.1"/>
    </source>
</evidence>
<protein>
    <submittedName>
        <fullName evidence="3">Fe superoxide dismutase</fullName>
    </submittedName>
</protein>
<dbReference type="InterPro" id="IPR019832">
    <property type="entry name" value="Mn/Fe_SOD_C"/>
</dbReference>
<feature type="domain" description="Manganese/iron superoxide dismutase C-terminal" evidence="2">
    <location>
        <begin position="129"/>
        <end position="186"/>
    </location>
</feature>
<dbReference type="GO" id="GO:0046872">
    <property type="term" value="F:metal ion binding"/>
    <property type="evidence" value="ECO:0007669"/>
    <property type="project" value="InterPro"/>
</dbReference>
<dbReference type="PANTHER" id="PTHR43595">
    <property type="entry name" value="37S RIBOSOMAL PROTEIN S26, MITOCHONDRIAL"/>
    <property type="match status" value="1"/>
</dbReference>
<dbReference type="Proteomes" id="UP000053095">
    <property type="component" value="Unassembled WGS sequence"/>
</dbReference>
<dbReference type="EMBL" id="DF933829">
    <property type="protein sequence ID" value="GAM38554.1"/>
    <property type="molecule type" value="Genomic_DNA"/>
</dbReference>
<dbReference type="Pfam" id="PF02777">
    <property type="entry name" value="Sod_Fe_C"/>
    <property type="match status" value="2"/>
</dbReference>
<dbReference type="AlphaFoldDB" id="A0A6V8HJW8"/>
<dbReference type="SUPFAM" id="SSF46609">
    <property type="entry name" value="Fe,Mn superoxide dismutase (SOD), N-terminal domain"/>
    <property type="match status" value="1"/>
</dbReference>
<evidence type="ECO:0000313" key="4">
    <source>
        <dbReference type="Proteomes" id="UP000053095"/>
    </source>
</evidence>
<feature type="domain" description="Manganese/iron superoxide dismutase C-terminal" evidence="2">
    <location>
        <begin position="233"/>
        <end position="275"/>
    </location>
</feature>
<dbReference type="InterPro" id="IPR036314">
    <property type="entry name" value="SOD_C_sf"/>
</dbReference>